<keyword evidence="2" id="KW-0012">Acyltransferase</keyword>
<evidence type="ECO:0000256" key="2">
    <source>
        <dbReference type="ARBA" id="ARBA00023315"/>
    </source>
</evidence>
<dbReference type="InterPro" id="IPR016181">
    <property type="entry name" value="Acyl_CoA_acyltransferase"/>
</dbReference>
<dbReference type="PANTHER" id="PTHR10908">
    <property type="entry name" value="SEROTONIN N-ACETYLTRANSFERASE"/>
    <property type="match status" value="1"/>
</dbReference>
<dbReference type="PROSITE" id="PS51186">
    <property type="entry name" value="GNAT"/>
    <property type="match status" value="1"/>
</dbReference>
<dbReference type="InterPro" id="IPR051635">
    <property type="entry name" value="SNAT-like"/>
</dbReference>
<dbReference type="RefSeq" id="WP_313792876.1">
    <property type="nucleotide sequence ID" value="NZ_CP102453.1"/>
</dbReference>
<name>A0ABY5P4R8_9LACT</name>
<gene>
    <name evidence="4" type="ORF">NRE15_10745</name>
</gene>
<evidence type="ECO:0000256" key="1">
    <source>
        <dbReference type="ARBA" id="ARBA00022679"/>
    </source>
</evidence>
<evidence type="ECO:0000313" key="5">
    <source>
        <dbReference type="Proteomes" id="UP001315967"/>
    </source>
</evidence>
<keyword evidence="5" id="KW-1185">Reference proteome</keyword>
<dbReference type="Pfam" id="PF00583">
    <property type="entry name" value="Acetyltransf_1"/>
    <property type="match status" value="1"/>
</dbReference>
<dbReference type="Gene3D" id="3.40.630.30">
    <property type="match status" value="1"/>
</dbReference>
<evidence type="ECO:0000313" key="4">
    <source>
        <dbReference type="EMBL" id="UUX33375.1"/>
    </source>
</evidence>
<dbReference type="CDD" id="cd04301">
    <property type="entry name" value="NAT_SF"/>
    <property type="match status" value="1"/>
</dbReference>
<feature type="domain" description="N-acetyltransferase" evidence="3">
    <location>
        <begin position="3"/>
        <end position="162"/>
    </location>
</feature>
<dbReference type="EMBL" id="CP102453">
    <property type="protein sequence ID" value="UUX33375.1"/>
    <property type="molecule type" value="Genomic_DNA"/>
</dbReference>
<organism evidence="4 5">
    <name type="scientific">Fundicoccus culcitae</name>
    <dbReference type="NCBI Taxonomy" id="2969821"/>
    <lineage>
        <taxon>Bacteria</taxon>
        <taxon>Bacillati</taxon>
        <taxon>Bacillota</taxon>
        <taxon>Bacilli</taxon>
        <taxon>Lactobacillales</taxon>
        <taxon>Aerococcaceae</taxon>
        <taxon>Fundicoccus</taxon>
    </lineage>
</organism>
<dbReference type="Proteomes" id="UP001315967">
    <property type="component" value="Chromosome"/>
</dbReference>
<accession>A0ABY5P4R8</accession>
<proteinExistence type="predicted"/>
<protein>
    <submittedName>
        <fullName evidence="4">GNAT family N-acetyltransferase</fullName>
    </submittedName>
</protein>
<dbReference type="PANTHER" id="PTHR10908:SF0">
    <property type="entry name" value="SEROTONIN N-ACETYLTRANSFERASE"/>
    <property type="match status" value="1"/>
</dbReference>
<dbReference type="SUPFAM" id="SSF55729">
    <property type="entry name" value="Acyl-CoA N-acyltransferases (Nat)"/>
    <property type="match status" value="1"/>
</dbReference>
<sequence length="163" mass="17668">MDIYYREAELKDLDRIMEIEQAGFTADEAASRSAMEERIALIPDTFVVAVNADGAILGYAVGPVVEQRYLFDELFEKIEANPVSGGFVSLLSVAVAPEFAGAGVASGLLGEVERRARLAGREGITLTCLADLIGFYEKNGYVNEGVSASEHAGEVWYNLVREL</sequence>
<keyword evidence="1" id="KW-0808">Transferase</keyword>
<evidence type="ECO:0000259" key="3">
    <source>
        <dbReference type="PROSITE" id="PS51186"/>
    </source>
</evidence>
<reference evidence="4 5" key="1">
    <citation type="submission" date="2022-08" db="EMBL/GenBank/DDBJ databases">
        <title>Aerococcaceae sp. nov isolated from spoiled eye mask.</title>
        <authorList>
            <person name="Zhou G."/>
            <person name="Xie X.-B."/>
            <person name="Shi Q.-S."/>
            <person name="Wang Y.-S."/>
            <person name="Wen X."/>
            <person name="Peng H."/>
            <person name="Yang X.-J."/>
            <person name="Tao H.-B."/>
            <person name="Huang X.-M."/>
        </authorList>
    </citation>
    <scope>NUCLEOTIDE SEQUENCE [LARGE SCALE GENOMIC DNA]</scope>
    <source>
        <strain evidence="5">DM20194951</strain>
    </source>
</reference>
<dbReference type="InterPro" id="IPR000182">
    <property type="entry name" value="GNAT_dom"/>
</dbReference>